<accession>A0A317V1C3</accession>
<reference evidence="1 2" key="1">
    <citation type="submission" date="2016-12" db="EMBL/GenBank/DDBJ databases">
        <title>The genomes of Aspergillus section Nigri reveals drivers in fungal speciation.</title>
        <authorList>
            <consortium name="DOE Joint Genome Institute"/>
            <person name="Vesth T.C."/>
            <person name="Nybo J."/>
            <person name="Theobald S."/>
            <person name="Brandl J."/>
            <person name="Frisvad J.C."/>
            <person name="Nielsen K.F."/>
            <person name="Lyhne E.K."/>
            <person name="Kogle M.E."/>
            <person name="Kuo A."/>
            <person name="Riley R."/>
            <person name="Clum A."/>
            <person name="Nolan M."/>
            <person name="Lipzen A."/>
            <person name="Salamov A."/>
            <person name="Henrissat B."/>
            <person name="Wiebenga A."/>
            <person name="De Vries R.P."/>
            <person name="Grigoriev I.V."/>
            <person name="Mortensen U.H."/>
            <person name="Andersen M.R."/>
            <person name="Baker S.E."/>
        </authorList>
    </citation>
    <scope>NUCLEOTIDE SEQUENCE [LARGE SCALE GENOMIC DNA]</scope>
    <source>
        <strain evidence="1 2">CBS 117.55</strain>
    </source>
</reference>
<dbReference type="Proteomes" id="UP000247233">
    <property type="component" value="Unassembled WGS sequence"/>
</dbReference>
<gene>
    <name evidence="1" type="ORF">BO70DRAFT_366375</name>
</gene>
<organism evidence="1 2">
    <name type="scientific">Aspergillus heteromorphus CBS 117.55</name>
    <dbReference type="NCBI Taxonomy" id="1448321"/>
    <lineage>
        <taxon>Eukaryota</taxon>
        <taxon>Fungi</taxon>
        <taxon>Dikarya</taxon>
        <taxon>Ascomycota</taxon>
        <taxon>Pezizomycotina</taxon>
        <taxon>Eurotiomycetes</taxon>
        <taxon>Eurotiomycetidae</taxon>
        <taxon>Eurotiales</taxon>
        <taxon>Aspergillaceae</taxon>
        <taxon>Aspergillus</taxon>
        <taxon>Aspergillus subgen. Circumdati</taxon>
    </lineage>
</organism>
<dbReference type="VEuPathDB" id="FungiDB:BO70DRAFT_366375"/>
<proteinExistence type="predicted"/>
<keyword evidence="2" id="KW-1185">Reference proteome</keyword>
<comment type="caution">
    <text evidence="1">The sequence shown here is derived from an EMBL/GenBank/DDBJ whole genome shotgun (WGS) entry which is preliminary data.</text>
</comment>
<dbReference type="RefSeq" id="XP_025394979.1">
    <property type="nucleotide sequence ID" value="XM_025544320.1"/>
</dbReference>
<evidence type="ECO:0000313" key="2">
    <source>
        <dbReference type="Proteomes" id="UP000247233"/>
    </source>
</evidence>
<dbReference type="EMBL" id="MSFL01000041">
    <property type="protein sequence ID" value="PWY67191.1"/>
    <property type="molecule type" value="Genomic_DNA"/>
</dbReference>
<dbReference type="GeneID" id="37066557"/>
<name>A0A317V1C3_9EURO</name>
<protein>
    <submittedName>
        <fullName evidence="1">Uncharacterized protein</fullName>
    </submittedName>
</protein>
<sequence>MEAPSATFRRVGLTALLLRDSTPGQGSSPGIPLAVLTPLPLLASLSMIHDPPPALKKYGYCFVLRSTYYCAREGRS</sequence>
<dbReference type="AlphaFoldDB" id="A0A317V1C3"/>
<evidence type="ECO:0000313" key="1">
    <source>
        <dbReference type="EMBL" id="PWY67191.1"/>
    </source>
</evidence>